<organism evidence="1">
    <name type="scientific">Pontimicrobium sp. SW4</name>
    <dbReference type="NCBI Taxonomy" id="3153519"/>
    <lineage>
        <taxon>Bacteria</taxon>
        <taxon>Pseudomonadati</taxon>
        <taxon>Bacteroidota</taxon>
        <taxon>Flavobacteriia</taxon>
        <taxon>Flavobacteriales</taxon>
        <taxon>Flavobacteriaceae</taxon>
        <taxon>Pontimicrobium</taxon>
    </lineage>
</organism>
<reference evidence="1" key="1">
    <citation type="submission" date="2024-05" db="EMBL/GenBank/DDBJ databases">
        <title>Pontimicrobium maritimus sp. nov., isolated form sea water.</title>
        <authorList>
            <person name="Muhammad N."/>
            <person name="Vuong T.Q."/>
            <person name="Han H.L."/>
            <person name="Kim S.-G."/>
        </authorList>
    </citation>
    <scope>NUCLEOTIDE SEQUENCE</scope>
    <source>
        <strain evidence="1">SW4</strain>
    </source>
</reference>
<dbReference type="RefSeq" id="WP_347923344.1">
    <property type="nucleotide sequence ID" value="NZ_CP157199.1"/>
</dbReference>
<dbReference type="EMBL" id="CP157199">
    <property type="protein sequence ID" value="XBG61076.1"/>
    <property type="molecule type" value="Genomic_DNA"/>
</dbReference>
<protein>
    <submittedName>
        <fullName evidence="1">AbiV family abortive infection protein</fullName>
    </submittedName>
</protein>
<evidence type="ECO:0000313" key="1">
    <source>
        <dbReference type="EMBL" id="XBG61076.1"/>
    </source>
</evidence>
<sequence length="240" mass="28363">MEIVKFLNLSPQNSKGLHVPLYRNAKKLYNDALLITDINKSYSTSVSLLILSSEEIVKAILVLMHSEGYKVYQIDSAKKFFHDHKIRHQIAQLIESGTGLFEMMIVWEEERKKKIINTKAKWLNDLVHFIKDGYKAIQPMLKTKERIEKLEQFNDLKNQGLYVNYENGIIDPQNQILKEDFEEVHQMVKRIFYYYKGLRVFFHPMLKNHIPKSEIEQGKKDLKFFVEDAMKGFSFKDLKT</sequence>
<gene>
    <name evidence="1" type="ORF">ABGB03_14585</name>
</gene>
<proteinExistence type="predicted"/>
<dbReference type="Pfam" id="PF18728">
    <property type="entry name" value="HEPN_AbiV"/>
    <property type="match status" value="1"/>
</dbReference>
<dbReference type="NCBIfam" id="TIGR04498">
    <property type="entry name" value="AbiV_defense"/>
    <property type="match status" value="1"/>
</dbReference>
<dbReference type="AlphaFoldDB" id="A0AAU7BSG4"/>
<dbReference type="InterPro" id="IPR030987">
    <property type="entry name" value="AbiV"/>
</dbReference>
<name>A0AAU7BSG4_9FLAO</name>
<accession>A0AAU7BSG4</accession>